<dbReference type="AlphaFoldDB" id="A0AAV0I0Y6"/>
<evidence type="ECO:0000313" key="1">
    <source>
        <dbReference type="EMBL" id="CAI0391262.1"/>
    </source>
</evidence>
<dbReference type="EMBL" id="CAMGYJ010000003">
    <property type="protein sequence ID" value="CAI0391262.1"/>
    <property type="molecule type" value="Genomic_DNA"/>
</dbReference>
<keyword evidence="2" id="KW-1185">Reference proteome</keyword>
<comment type="caution">
    <text evidence="1">The sequence shown here is derived from an EMBL/GenBank/DDBJ whole genome shotgun (WGS) entry which is preliminary data.</text>
</comment>
<evidence type="ECO:0000313" key="2">
    <source>
        <dbReference type="Proteomes" id="UP001154282"/>
    </source>
</evidence>
<dbReference type="Proteomes" id="UP001154282">
    <property type="component" value="Unassembled WGS sequence"/>
</dbReference>
<organism evidence="1 2">
    <name type="scientific">Linum tenue</name>
    <dbReference type="NCBI Taxonomy" id="586396"/>
    <lineage>
        <taxon>Eukaryota</taxon>
        <taxon>Viridiplantae</taxon>
        <taxon>Streptophyta</taxon>
        <taxon>Embryophyta</taxon>
        <taxon>Tracheophyta</taxon>
        <taxon>Spermatophyta</taxon>
        <taxon>Magnoliopsida</taxon>
        <taxon>eudicotyledons</taxon>
        <taxon>Gunneridae</taxon>
        <taxon>Pentapetalae</taxon>
        <taxon>rosids</taxon>
        <taxon>fabids</taxon>
        <taxon>Malpighiales</taxon>
        <taxon>Linaceae</taxon>
        <taxon>Linum</taxon>
    </lineage>
</organism>
<proteinExistence type="predicted"/>
<reference evidence="1" key="1">
    <citation type="submission" date="2022-08" db="EMBL/GenBank/DDBJ databases">
        <authorList>
            <person name="Gutierrez-Valencia J."/>
        </authorList>
    </citation>
    <scope>NUCLEOTIDE SEQUENCE</scope>
</reference>
<gene>
    <name evidence="1" type="ORF">LITE_LOCUS7090</name>
</gene>
<name>A0AAV0I0Y6_9ROSI</name>
<sequence>MDSQGDLCLHAYFQKKKSNLVHTRFVSVRSRQEASVTNQPLKCKARRMTERRVKQEKSSPTLHVFKCNGNFILKKDINYPSLFC</sequence>
<accession>A0AAV0I0Y6</accession>
<protein>
    <submittedName>
        <fullName evidence="1">Uncharacterized protein</fullName>
    </submittedName>
</protein>